<gene>
    <name evidence="2" type="ORF">V1286_001225</name>
</gene>
<organism evidence="2 3">
    <name type="scientific">Bradyrhizobium algeriense</name>
    <dbReference type="NCBI Taxonomy" id="634784"/>
    <lineage>
        <taxon>Bacteria</taxon>
        <taxon>Pseudomonadati</taxon>
        <taxon>Pseudomonadota</taxon>
        <taxon>Alphaproteobacteria</taxon>
        <taxon>Hyphomicrobiales</taxon>
        <taxon>Nitrobacteraceae</taxon>
        <taxon>Bradyrhizobium</taxon>
    </lineage>
</organism>
<evidence type="ECO:0000313" key="3">
    <source>
        <dbReference type="Proteomes" id="UP001364224"/>
    </source>
</evidence>
<reference evidence="2 3" key="1">
    <citation type="submission" date="2024-02" db="EMBL/GenBank/DDBJ databases">
        <title>Adaptive strategies in a cosmopolitan and abundant soil bacterium.</title>
        <authorList>
            <person name="Carini P."/>
        </authorList>
    </citation>
    <scope>NUCLEOTIDE SEQUENCE [LARGE SCALE GENOMIC DNA]</scope>
    <source>
        <strain evidence="2 3">AZCC 1608</strain>
    </source>
</reference>
<name>A0ABU8B578_9BRAD</name>
<accession>A0ABU8B578</accession>
<comment type="caution">
    <text evidence="2">The sequence shown here is derived from an EMBL/GenBank/DDBJ whole genome shotgun (WGS) entry which is preliminary data.</text>
</comment>
<protein>
    <submittedName>
        <fullName evidence="2">ElaB/YqjD/DUF883 family membrane-anchored ribosome-binding protein</fullName>
    </submittedName>
</protein>
<keyword evidence="3" id="KW-1185">Reference proteome</keyword>
<dbReference type="RefSeq" id="WP_334478218.1">
    <property type="nucleotide sequence ID" value="NZ_JAZHRV010000001.1"/>
</dbReference>
<sequence>MTRSVEELRRGSEQSRAQLAATVDRLREQITDTAEDIRYKVSPEGIKAEVSGFISHKTNSWLYALKQQAMDNPMQAIAAGTAVAVPVLRLARGFPLPLLMIGAGLALGSKTVRDRAAEAAAPGIEKAREVMDETAARAQSLGDGVRKAISQAEGEATGMASEAQDTAAGPANAAGGMASDLRESAAQAADAVTSKVSAGIDAASEKAKETIERARSAATAAPPTASKVIRDNAALIGGLGVAIGAILAASLPTTRAEAGTMGKASDRVKRAASTATQSGFEAAKDTALSAADAAAKSVADADLGGHASRITEGVTDKLKEVADDVVTTAFDPSRTPHNEKRPP</sequence>
<evidence type="ECO:0000256" key="1">
    <source>
        <dbReference type="SAM" id="MobiDB-lite"/>
    </source>
</evidence>
<feature type="compositionally biased region" description="Low complexity" evidence="1">
    <location>
        <begin position="163"/>
        <end position="178"/>
    </location>
</feature>
<dbReference type="Proteomes" id="UP001364224">
    <property type="component" value="Unassembled WGS sequence"/>
</dbReference>
<dbReference type="EMBL" id="JAZHRV010000001">
    <property type="protein sequence ID" value="MEH2553696.1"/>
    <property type="molecule type" value="Genomic_DNA"/>
</dbReference>
<feature type="region of interest" description="Disordered" evidence="1">
    <location>
        <begin position="153"/>
        <end position="180"/>
    </location>
</feature>
<evidence type="ECO:0000313" key="2">
    <source>
        <dbReference type="EMBL" id="MEH2553696.1"/>
    </source>
</evidence>
<proteinExistence type="predicted"/>